<proteinExistence type="predicted"/>
<accession>A0A8T1NIT2</accession>
<protein>
    <submittedName>
        <fullName evidence="1">Uncharacterized protein</fullName>
    </submittedName>
</protein>
<evidence type="ECO:0000313" key="1">
    <source>
        <dbReference type="EMBL" id="KAG6628847.1"/>
    </source>
</evidence>
<name>A0A8T1NIT2_CARIL</name>
<reference evidence="2" key="2">
    <citation type="submission" date="2021-01" db="EMBL/GenBank/DDBJ databases">
        <authorList>
            <person name="Lovell J.T."/>
            <person name="Bentley N."/>
            <person name="Bhattarai G."/>
            <person name="Jenkins J.W."/>
            <person name="Sreedasyam A."/>
            <person name="Alarcon Y."/>
            <person name="Bock C."/>
            <person name="Boston L."/>
            <person name="Carlson J."/>
            <person name="Cervantes K."/>
            <person name="Clermont K."/>
            <person name="Krom N."/>
            <person name="Kubenka K."/>
            <person name="Mamidi S."/>
            <person name="Mattison C."/>
            <person name="Monteros M."/>
            <person name="Pisani C."/>
            <person name="Plott C."/>
            <person name="Rajasekar S."/>
            <person name="Rhein H.S."/>
            <person name="Rohla C."/>
            <person name="Song M."/>
            <person name="Hilaire R.S."/>
            <person name="Shu S."/>
            <person name="Wells L."/>
            <person name="Wang X."/>
            <person name="Webber J."/>
            <person name="Heerema R.J."/>
            <person name="Klein P."/>
            <person name="Conner P."/>
            <person name="Grauke L."/>
            <person name="Grimwood J."/>
            <person name="Schmutz J."/>
            <person name="Randall J.J."/>
        </authorList>
    </citation>
    <scope>NUCLEOTIDE SEQUENCE</scope>
    <source>
        <tissue evidence="2">Leaf</tissue>
    </source>
</reference>
<gene>
    <name evidence="1" type="ORF">CIPAW_14G040700</name>
    <name evidence="2" type="ORF">I3842_14G042800</name>
</gene>
<organism evidence="1 3">
    <name type="scientific">Carya illinoinensis</name>
    <name type="common">Pecan</name>
    <dbReference type="NCBI Taxonomy" id="32201"/>
    <lineage>
        <taxon>Eukaryota</taxon>
        <taxon>Viridiplantae</taxon>
        <taxon>Streptophyta</taxon>
        <taxon>Embryophyta</taxon>
        <taxon>Tracheophyta</taxon>
        <taxon>Spermatophyta</taxon>
        <taxon>Magnoliopsida</taxon>
        <taxon>eudicotyledons</taxon>
        <taxon>Gunneridae</taxon>
        <taxon>Pentapetalae</taxon>
        <taxon>rosids</taxon>
        <taxon>fabids</taxon>
        <taxon>Fagales</taxon>
        <taxon>Juglandaceae</taxon>
        <taxon>Carya</taxon>
    </lineage>
</organism>
<reference evidence="1" key="1">
    <citation type="submission" date="2020-12" db="EMBL/GenBank/DDBJ databases">
        <title>WGS assembly of Carya illinoinensis cv. Pawnee.</title>
        <authorList>
            <person name="Platts A."/>
            <person name="Shu S."/>
            <person name="Wright S."/>
            <person name="Barry K."/>
            <person name="Edger P."/>
            <person name="Pires J.C."/>
            <person name="Schmutz J."/>
        </authorList>
    </citation>
    <scope>NUCLEOTIDE SEQUENCE</scope>
    <source>
        <tissue evidence="1">Leaf</tissue>
    </source>
</reference>
<evidence type="ECO:0000313" key="3">
    <source>
        <dbReference type="Proteomes" id="UP000811609"/>
    </source>
</evidence>
<dbReference type="AlphaFoldDB" id="A0A8T1NIT2"/>
<keyword evidence="3" id="KW-1185">Reference proteome</keyword>
<dbReference type="EMBL" id="CM031838">
    <property type="protein sequence ID" value="KAG6677770.1"/>
    <property type="molecule type" value="Genomic_DNA"/>
</dbReference>
<sequence>MGLIPIQTYLVCSICSFRAYPREHHTKVTLLHVPLTIEGIIFFKEREKYIRVITRLHSKSSIAKHNINNYVGLIHGNGKSCCNLEYRDLHLSEAPLDYQDNLRL</sequence>
<dbReference type="Proteomes" id="UP000811246">
    <property type="component" value="Chromosome 14"/>
</dbReference>
<comment type="caution">
    <text evidence="1">The sequence shown here is derived from an EMBL/GenBank/DDBJ whole genome shotgun (WGS) entry which is preliminary data.</text>
</comment>
<dbReference type="EMBL" id="CM031822">
    <property type="protein sequence ID" value="KAG6628847.1"/>
    <property type="molecule type" value="Genomic_DNA"/>
</dbReference>
<dbReference type="Proteomes" id="UP000811609">
    <property type="component" value="Chromosome 14"/>
</dbReference>
<evidence type="ECO:0000313" key="2">
    <source>
        <dbReference type="EMBL" id="KAG6677770.1"/>
    </source>
</evidence>